<dbReference type="Gene3D" id="3.40.50.2000">
    <property type="entry name" value="Glycogen Phosphorylase B"/>
    <property type="match status" value="2"/>
</dbReference>
<dbReference type="AlphaFoldDB" id="A0A9D2I9F1"/>
<evidence type="ECO:0000313" key="3">
    <source>
        <dbReference type="EMBL" id="HJA93978.1"/>
    </source>
</evidence>
<organism evidence="3 4">
    <name type="scientific">Candidatus Eisenbergiella merdipullorum</name>
    <dbReference type="NCBI Taxonomy" id="2838553"/>
    <lineage>
        <taxon>Bacteria</taxon>
        <taxon>Bacillati</taxon>
        <taxon>Bacillota</taxon>
        <taxon>Clostridia</taxon>
        <taxon>Lachnospirales</taxon>
        <taxon>Lachnospiraceae</taxon>
        <taxon>Eisenbergiella</taxon>
    </lineage>
</organism>
<dbReference type="InterPro" id="IPR028098">
    <property type="entry name" value="Glyco_trans_4-like_N"/>
</dbReference>
<gene>
    <name evidence="3" type="ORF">H9717_12865</name>
</gene>
<evidence type="ECO:0000259" key="2">
    <source>
        <dbReference type="Pfam" id="PF13477"/>
    </source>
</evidence>
<dbReference type="CDD" id="cd03808">
    <property type="entry name" value="GT4_CapM-like"/>
    <property type="match status" value="1"/>
</dbReference>
<comment type="caution">
    <text evidence="3">The sequence shown here is derived from an EMBL/GenBank/DDBJ whole genome shotgun (WGS) entry which is preliminary data.</text>
</comment>
<protein>
    <submittedName>
        <fullName evidence="3">Glycosyltransferase family 4 protein</fullName>
    </submittedName>
</protein>
<dbReference type="Pfam" id="PF00534">
    <property type="entry name" value="Glycos_transf_1"/>
    <property type="match status" value="1"/>
</dbReference>
<feature type="domain" description="Glycosyltransferase subfamily 4-like N-terminal" evidence="2">
    <location>
        <begin position="19"/>
        <end position="152"/>
    </location>
</feature>
<proteinExistence type="predicted"/>
<dbReference type="GO" id="GO:0016757">
    <property type="term" value="F:glycosyltransferase activity"/>
    <property type="evidence" value="ECO:0007669"/>
    <property type="project" value="InterPro"/>
</dbReference>
<feature type="domain" description="Glycosyl transferase family 1" evidence="1">
    <location>
        <begin position="192"/>
        <end position="352"/>
    </location>
</feature>
<dbReference type="Pfam" id="PF13477">
    <property type="entry name" value="Glyco_trans_4_2"/>
    <property type="match status" value="1"/>
</dbReference>
<dbReference type="PANTHER" id="PTHR12526:SF630">
    <property type="entry name" value="GLYCOSYLTRANSFERASE"/>
    <property type="match status" value="1"/>
</dbReference>
<reference evidence="3" key="2">
    <citation type="submission" date="2021-04" db="EMBL/GenBank/DDBJ databases">
        <authorList>
            <person name="Gilroy R."/>
        </authorList>
    </citation>
    <scope>NUCLEOTIDE SEQUENCE</scope>
    <source>
        <strain evidence="3">CHK179-7159</strain>
    </source>
</reference>
<dbReference type="PANTHER" id="PTHR12526">
    <property type="entry name" value="GLYCOSYLTRANSFERASE"/>
    <property type="match status" value="1"/>
</dbReference>
<dbReference type="SUPFAM" id="SSF53756">
    <property type="entry name" value="UDP-Glycosyltransferase/glycogen phosphorylase"/>
    <property type="match status" value="1"/>
</dbReference>
<dbReference type="Proteomes" id="UP000886858">
    <property type="component" value="Unassembled WGS sequence"/>
</dbReference>
<name>A0A9D2I9F1_9FIRM</name>
<evidence type="ECO:0000313" key="4">
    <source>
        <dbReference type="Proteomes" id="UP000886858"/>
    </source>
</evidence>
<evidence type="ECO:0000259" key="1">
    <source>
        <dbReference type="Pfam" id="PF00534"/>
    </source>
</evidence>
<dbReference type="InterPro" id="IPR001296">
    <property type="entry name" value="Glyco_trans_1"/>
</dbReference>
<reference evidence="3" key="1">
    <citation type="journal article" date="2021" name="PeerJ">
        <title>Extensive microbial diversity within the chicken gut microbiome revealed by metagenomics and culture.</title>
        <authorList>
            <person name="Gilroy R."/>
            <person name="Ravi A."/>
            <person name="Getino M."/>
            <person name="Pursley I."/>
            <person name="Horton D.L."/>
            <person name="Alikhan N.F."/>
            <person name="Baker D."/>
            <person name="Gharbi K."/>
            <person name="Hall N."/>
            <person name="Watson M."/>
            <person name="Adriaenssens E.M."/>
            <person name="Foster-Nyarko E."/>
            <person name="Jarju S."/>
            <person name="Secka A."/>
            <person name="Antonio M."/>
            <person name="Oren A."/>
            <person name="Chaudhuri R.R."/>
            <person name="La Ragione R."/>
            <person name="Hildebrand F."/>
            <person name="Pallen M.J."/>
        </authorList>
    </citation>
    <scope>NUCLEOTIDE SEQUENCE</scope>
    <source>
        <strain evidence="3">CHK179-7159</strain>
    </source>
</reference>
<sequence>MKKALIITTISGFVPQFEMNNVRILQEVGYEVHYASNFDRPVYEFDDSLFEKAGIITHHFSIEKSPFCVTQNIGAFFQLKKLLRKEKFDLIHCHNPMGGVLGRLAGSLYAPDAVMIYTAHGFHFYKKAPLKNWLMYYPVERWLAHRTDIIVTINREDHERASSFRLKKGGKVWQIPGVGLDVERFHPQPELRTEEKRELGFPEHAFLVLSVGELNRNKNHQAVIRALAQLRDRAVYYGICGRGRERKKLEQLIAEEGLQGHVKLLGYRKDIEKVLQGADCFIFPSRREGFGMAAVEAMAVGVPLITSDCRGTREYMLDGRTGIVCSDNLLGSYANAIERMKASVSMRNRMGQVCRRRALQFSKEESARVMRQVYGSVKK</sequence>
<dbReference type="EMBL" id="DWYY01000139">
    <property type="protein sequence ID" value="HJA93978.1"/>
    <property type="molecule type" value="Genomic_DNA"/>
</dbReference>
<accession>A0A9D2I9F1</accession>